<name>A0ABM1ZUY0_AEDAL</name>
<accession>A0ABM1ZUY0</accession>
<reference evidence="4" key="1">
    <citation type="journal article" date="2015" name="Proc. Natl. Acad. Sci. U.S.A.">
        <title>Genome sequence of the Asian Tiger mosquito, Aedes albopictus, reveals insights into its biology, genetics, and evolution.</title>
        <authorList>
            <person name="Chen X.G."/>
            <person name="Jiang X."/>
            <person name="Gu J."/>
            <person name="Xu M."/>
            <person name="Wu Y."/>
            <person name="Deng Y."/>
            <person name="Zhang C."/>
            <person name="Bonizzoni M."/>
            <person name="Dermauw W."/>
            <person name="Vontas J."/>
            <person name="Armbruster P."/>
            <person name="Huang X."/>
            <person name="Yang Y."/>
            <person name="Zhang H."/>
            <person name="He W."/>
            <person name="Peng H."/>
            <person name="Liu Y."/>
            <person name="Wu K."/>
            <person name="Chen J."/>
            <person name="Lirakis M."/>
            <person name="Topalis P."/>
            <person name="Van Leeuwen T."/>
            <person name="Hall A.B."/>
            <person name="Jiang X."/>
            <person name="Thorpe C."/>
            <person name="Mueller R.L."/>
            <person name="Sun C."/>
            <person name="Waterhouse R.M."/>
            <person name="Yan G."/>
            <person name="Tu Z.J."/>
            <person name="Fang X."/>
            <person name="James A.A."/>
        </authorList>
    </citation>
    <scope>NUCLEOTIDE SEQUENCE [LARGE SCALE GENOMIC DNA]</scope>
    <source>
        <strain evidence="4">Foshan</strain>
    </source>
</reference>
<dbReference type="InterPro" id="IPR040676">
    <property type="entry name" value="DUF5641"/>
</dbReference>
<dbReference type="Proteomes" id="UP000069940">
    <property type="component" value="Unassembled WGS sequence"/>
</dbReference>
<feature type="domain" description="DUF5641" evidence="2">
    <location>
        <begin position="465"/>
        <end position="556"/>
    </location>
</feature>
<evidence type="ECO:0000313" key="3">
    <source>
        <dbReference type="EnsemblMetazoa" id="AALFPA23_021874.P32399"/>
    </source>
</evidence>
<evidence type="ECO:0000313" key="4">
    <source>
        <dbReference type="Proteomes" id="UP000069940"/>
    </source>
</evidence>
<dbReference type="PANTHER" id="PTHR47331:SF5">
    <property type="entry name" value="RIBONUCLEASE H"/>
    <property type="match status" value="1"/>
</dbReference>
<feature type="region of interest" description="Disordered" evidence="1">
    <location>
        <begin position="1"/>
        <end position="48"/>
    </location>
</feature>
<dbReference type="RefSeq" id="XP_062699880.1">
    <property type="nucleotide sequence ID" value="XM_062843896.1"/>
</dbReference>
<proteinExistence type="predicted"/>
<dbReference type="Gene3D" id="3.30.420.10">
    <property type="entry name" value="Ribonuclease H-like superfamily/Ribonuclease H"/>
    <property type="match status" value="1"/>
</dbReference>
<keyword evidence="4" id="KW-1185">Reference proteome</keyword>
<evidence type="ECO:0000259" key="2">
    <source>
        <dbReference type="Pfam" id="PF18701"/>
    </source>
</evidence>
<dbReference type="Pfam" id="PF18701">
    <property type="entry name" value="DUF5641"/>
    <property type="match status" value="1"/>
</dbReference>
<reference evidence="3" key="2">
    <citation type="submission" date="2025-05" db="UniProtKB">
        <authorList>
            <consortium name="EnsemblMetazoa"/>
        </authorList>
    </citation>
    <scope>IDENTIFICATION</scope>
    <source>
        <strain evidence="3">Foshan</strain>
    </source>
</reference>
<dbReference type="EnsemblMetazoa" id="AALFPA23_021874.R32399">
    <property type="protein sequence ID" value="AALFPA23_021874.P32399"/>
    <property type="gene ID" value="AALFPA23_021874"/>
</dbReference>
<dbReference type="GeneID" id="134284724"/>
<sequence length="588" mass="65795">MAVIAQDASSVIGFERENTSTPKDRMKPKGFVSFHSSETAEEDDARESIQPKQPKCLCCNETDHYLRDCEVFKTMEVDDRWRKVREMRLCQTCLFGHGRRACRSSRQCSIDGCQFRHHQLLHSAKKLATLAPIVAENHAHRSLDSSLLFRVIPVTLYGKSGSINVFAFIDEGSSRTLVEGELIKQLGLKGHPQPICLHWTGNLSRNEQNSQKISLQVSGLNKNKRYTVSEAQTVDKLNLPTQSFNFEEAAERYAHLKQLPVQGYHNVSPRMLIGIDNLRLALPLKIKEGDGSGPVAVKTRLGWCVYGGQQKASSASYNFHVSECGNSCDIHEALKQFFAVEEGAERILQGQINQGLSETFTNASTKWTFIPPGAPHMGGAWERLVQSVKTAMGTAYSDSKLDEEGLQTLLIEAEGLVNSRPLTYLPLDSEESEALTPNHFLLGSSTGVKQPPVAIESEGKGQRETYAQIQRQLDIFWQRWTREYLPVIRRQAKWFNETRALQEGDLVMLVEEHVRNGWVRGRVEKVIQDKEGRVRQALVKTSSGVMRRPVSRIAILDVGKESSAVSETAEMHPGDDVAVAVKPATRTE</sequence>
<protein>
    <recommendedName>
        <fullName evidence="2">DUF5641 domain-containing protein</fullName>
    </recommendedName>
</protein>
<feature type="compositionally biased region" description="Basic and acidic residues" evidence="1">
    <location>
        <begin position="14"/>
        <end position="27"/>
    </location>
</feature>
<evidence type="ECO:0000256" key="1">
    <source>
        <dbReference type="SAM" id="MobiDB-lite"/>
    </source>
</evidence>
<organism evidence="3 4">
    <name type="scientific">Aedes albopictus</name>
    <name type="common">Asian tiger mosquito</name>
    <name type="synonym">Stegomyia albopicta</name>
    <dbReference type="NCBI Taxonomy" id="7160"/>
    <lineage>
        <taxon>Eukaryota</taxon>
        <taxon>Metazoa</taxon>
        <taxon>Ecdysozoa</taxon>
        <taxon>Arthropoda</taxon>
        <taxon>Hexapoda</taxon>
        <taxon>Insecta</taxon>
        <taxon>Pterygota</taxon>
        <taxon>Neoptera</taxon>
        <taxon>Endopterygota</taxon>
        <taxon>Diptera</taxon>
        <taxon>Nematocera</taxon>
        <taxon>Culicoidea</taxon>
        <taxon>Culicidae</taxon>
        <taxon>Culicinae</taxon>
        <taxon>Aedini</taxon>
        <taxon>Aedes</taxon>
        <taxon>Stegomyia</taxon>
    </lineage>
</organism>
<dbReference type="PANTHER" id="PTHR47331">
    <property type="entry name" value="PHD-TYPE DOMAIN-CONTAINING PROTEIN"/>
    <property type="match status" value="1"/>
</dbReference>
<dbReference type="InterPro" id="IPR036397">
    <property type="entry name" value="RNaseH_sf"/>
</dbReference>